<dbReference type="Pfam" id="PF00002">
    <property type="entry name" value="7tm_2"/>
    <property type="match status" value="1"/>
</dbReference>
<feature type="transmembrane region" description="Helical" evidence="6">
    <location>
        <begin position="189"/>
        <end position="216"/>
    </location>
</feature>
<dbReference type="PROSITE" id="PS50261">
    <property type="entry name" value="G_PROTEIN_RECEP_F2_4"/>
    <property type="match status" value="1"/>
</dbReference>
<keyword evidence="4 6" id="KW-0472">Membrane</keyword>
<keyword evidence="2 6" id="KW-0812">Transmembrane</keyword>
<keyword evidence="9" id="KW-1185">Reference proteome</keyword>
<evidence type="ECO:0000313" key="8">
    <source>
        <dbReference type="EMBL" id="KAF3686944.1"/>
    </source>
</evidence>
<dbReference type="PANTHER" id="PTHR12011:SF285">
    <property type="entry name" value="ADHESION G PROTEIN-COUPLED RECEPTOR G3"/>
    <property type="match status" value="1"/>
</dbReference>
<dbReference type="GO" id="GO:0007189">
    <property type="term" value="P:adenylate cyclase-activating G protein-coupled receptor signaling pathway"/>
    <property type="evidence" value="ECO:0007669"/>
    <property type="project" value="TreeGrafter"/>
</dbReference>
<dbReference type="GO" id="GO:0007166">
    <property type="term" value="P:cell surface receptor signaling pathway"/>
    <property type="evidence" value="ECO:0007669"/>
    <property type="project" value="InterPro"/>
</dbReference>
<evidence type="ECO:0000313" key="9">
    <source>
        <dbReference type="Proteomes" id="UP000503349"/>
    </source>
</evidence>
<evidence type="ECO:0000256" key="5">
    <source>
        <dbReference type="SAM" id="MobiDB-lite"/>
    </source>
</evidence>
<organism evidence="8 9">
    <name type="scientific">Channa argus</name>
    <name type="common">Northern snakehead</name>
    <name type="synonym">Ophicephalus argus</name>
    <dbReference type="NCBI Taxonomy" id="215402"/>
    <lineage>
        <taxon>Eukaryota</taxon>
        <taxon>Metazoa</taxon>
        <taxon>Chordata</taxon>
        <taxon>Craniata</taxon>
        <taxon>Vertebrata</taxon>
        <taxon>Euteleostomi</taxon>
        <taxon>Actinopterygii</taxon>
        <taxon>Neopterygii</taxon>
        <taxon>Teleostei</taxon>
        <taxon>Neoteleostei</taxon>
        <taxon>Acanthomorphata</taxon>
        <taxon>Anabantaria</taxon>
        <taxon>Anabantiformes</taxon>
        <taxon>Channoidei</taxon>
        <taxon>Channidae</taxon>
        <taxon>Channa</taxon>
    </lineage>
</organism>
<comment type="subcellular location">
    <subcellularLocation>
        <location evidence="1">Membrane</location>
        <topology evidence="1">Multi-pass membrane protein</topology>
    </subcellularLocation>
</comment>
<gene>
    <name evidence="8" type="ORF">EXN66_Car002616</name>
</gene>
<dbReference type="Proteomes" id="UP000503349">
    <property type="component" value="Chromosome 2"/>
</dbReference>
<feature type="transmembrane region" description="Helical" evidence="6">
    <location>
        <begin position="297"/>
        <end position="317"/>
    </location>
</feature>
<dbReference type="PANTHER" id="PTHR12011">
    <property type="entry name" value="ADHESION G-PROTEIN COUPLED RECEPTOR"/>
    <property type="match status" value="1"/>
</dbReference>
<dbReference type="InterPro" id="IPR000832">
    <property type="entry name" value="GPCR_2_secretin-like"/>
</dbReference>
<evidence type="ECO:0000256" key="3">
    <source>
        <dbReference type="ARBA" id="ARBA00022989"/>
    </source>
</evidence>
<dbReference type="GO" id="GO:0004930">
    <property type="term" value="F:G protein-coupled receptor activity"/>
    <property type="evidence" value="ECO:0007669"/>
    <property type="project" value="InterPro"/>
</dbReference>
<keyword evidence="3 6" id="KW-1133">Transmembrane helix</keyword>
<dbReference type="InterPro" id="IPR017981">
    <property type="entry name" value="GPCR_2-like_7TM"/>
</dbReference>
<name>A0A6G1P9Y9_CHAAH</name>
<evidence type="ECO:0000256" key="6">
    <source>
        <dbReference type="SAM" id="Phobius"/>
    </source>
</evidence>
<reference evidence="9" key="2">
    <citation type="submission" date="2019-02" db="EMBL/GenBank/DDBJ databases">
        <title>Opniocepnalus argus Var Kimnra genome.</title>
        <authorList>
            <person name="Zhou C."/>
            <person name="Xiao S."/>
        </authorList>
    </citation>
    <scope>NUCLEOTIDE SEQUENCE [LARGE SCALE GENOMIC DNA]</scope>
</reference>
<dbReference type="Gene3D" id="1.20.1070.10">
    <property type="entry name" value="Rhodopsin 7-helix transmembrane proteins"/>
    <property type="match status" value="1"/>
</dbReference>
<dbReference type="GO" id="GO:0005886">
    <property type="term" value="C:plasma membrane"/>
    <property type="evidence" value="ECO:0007669"/>
    <property type="project" value="TreeGrafter"/>
</dbReference>
<feature type="compositionally biased region" description="Polar residues" evidence="5">
    <location>
        <begin position="367"/>
        <end position="376"/>
    </location>
</feature>
<feature type="transmembrane region" description="Helical" evidence="6">
    <location>
        <begin position="323"/>
        <end position="345"/>
    </location>
</feature>
<accession>A0A6G1P9Y9</accession>
<evidence type="ECO:0000256" key="4">
    <source>
        <dbReference type="ARBA" id="ARBA00023136"/>
    </source>
</evidence>
<keyword evidence="8" id="KW-0675">Receptor</keyword>
<feature type="region of interest" description="Disordered" evidence="5">
    <location>
        <begin position="354"/>
        <end position="376"/>
    </location>
</feature>
<proteinExistence type="predicted"/>
<feature type="domain" description="G-protein coupled receptors family 2 profile 2" evidence="7">
    <location>
        <begin position="78"/>
        <end position="350"/>
    </location>
</feature>
<evidence type="ECO:0000256" key="1">
    <source>
        <dbReference type="ARBA" id="ARBA00004141"/>
    </source>
</evidence>
<feature type="transmembrane region" description="Helical" evidence="6">
    <location>
        <begin position="157"/>
        <end position="177"/>
    </location>
</feature>
<dbReference type="EMBL" id="CM015713">
    <property type="protein sequence ID" value="KAF3686944.1"/>
    <property type="molecule type" value="Genomic_DNA"/>
</dbReference>
<dbReference type="AlphaFoldDB" id="A0A6G1P9Y9"/>
<reference evidence="8 9" key="1">
    <citation type="submission" date="2019-02" db="EMBL/GenBank/DDBJ databases">
        <title>Opniocepnalus argus genome.</title>
        <authorList>
            <person name="Zhou C."/>
            <person name="Xiao S."/>
        </authorList>
    </citation>
    <scope>NUCLEOTIDE SEQUENCE [LARGE SCALE GENOMIC DNA]</scope>
    <source>
        <strain evidence="8">OARG1902GOOAL</strain>
        <tissue evidence="8">Muscle</tissue>
    </source>
</reference>
<feature type="transmembrane region" description="Helical" evidence="6">
    <location>
        <begin position="80"/>
        <end position="100"/>
    </location>
</feature>
<feature type="compositionally biased region" description="Low complexity" evidence="5">
    <location>
        <begin position="356"/>
        <end position="366"/>
    </location>
</feature>
<sequence length="376" mass="42099">MSPTKFFLDKAESKPTPDHHVHIPASALQKSRENESVVEVILVTAVISSKHFKVENGTCAFWHENPVSTVDESHSKNLSYITYVGSALSVLLTVFSLIIYTHLQRRRPEKAIGVHMHLTGALFCLHLSFLLSSFWVWLLDGNVEGRVCWMLGFFLHWSLLASLTWMALEGFHLYLLLVRVFNIYVRKYLLKLSLVGWGVPTIIVAVCGILSVYGIYIPPKLGDAKNYNSTVQMCWIKNDSIAVSYITTAGFSCLVILCNSFMLSVVVFKMWVLRGGCRGSKNSSAWNKMSKENASRLWKDCATVVGLSCVLGLPWGLAVTTYISLFGIYLFTILNSLQGVFMFLWSVALTCKSKSDNNSSVKDPSSQKMMTTSFNN</sequence>
<feature type="transmembrane region" description="Helical" evidence="6">
    <location>
        <begin position="112"/>
        <end position="137"/>
    </location>
</feature>
<protein>
    <submittedName>
        <fullName evidence="8">Adhesion G protein-coupled receptor G3</fullName>
    </submittedName>
</protein>
<feature type="transmembrane region" description="Helical" evidence="6">
    <location>
        <begin position="245"/>
        <end position="268"/>
    </location>
</feature>
<evidence type="ECO:0000256" key="2">
    <source>
        <dbReference type="ARBA" id="ARBA00022692"/>
    </source>
</evidence>
<dbReference type="PRINTS" id="PR00249">
    <property type="entry name" value="GPCRSECRETIN"/>
</dbReference>
<evidence type="ECO:0000259" key="7">
    <source>
        <dbReference type="PROSITE" id="PS50261"/>
    </source>
</evidence>